<evidence type="ECO:0000259" key="5">
    <source>
        <dbReference type="SMART" id="SM00856"/>
    </source>
</evidence>
<dbReference type="NCBIfam" id="TIGR01614">
    <property type="entry name" value="PME_inhib"/>
    <property type="match status" value="1"/>
</dbReference>
<evidence type="ECO:0000256" key="4">
    <source>
        <dbReference type="SAM" id="SignalP"/>
    </source>
</evidence>
<dbReference type="InterPro" id="IPR052421">
    <property type="entry name" value="PCW_Enzyme_Inhibitor"/>
</dbReference>
<dbReference type="SUPFAM" id="SSF101148">
    <property type="entry name" value="Plant invertase/pectin methylesterase inhibitor"/>
    <property type="match status" value="1"/>
</dbReference>
<feature type="chain" id="PRO_5014912524" description="Pectinesterase inhibitor domain-containing protein" evidence="4">
    <location>
        <begin position="28"/>
        <end position="179"/>
    </location>
</feature>
<protein>
    <recommendedName>
        <fullName evidence="5">Pectinesterase inhibitor domain-containing protein</fullName>
    </recommendedName>
</protein>
<feature type="domain" description="Pectinesterase inhibitor" evidence="5">
    <location>
        <begin position="27"/>
        <end position="175"/>
    </location>
</feature>
<accession>A0A2N9GX91</accession>
<proteinExistence type="inferred from homology"/>
<sequence length="179" mass="19276">MMASFGVHFLILCIFTLSYQPFTLVRADDNLINSLCSKADFPSICSDCLTSNPSSKTADAPELSIIAISCAQKEANLLYEDLSSQYESAPEGPLKTILGDCAERTLEARNDFESVLQSVSVRNYGGAKGIVINLIQPLVDSCTGHFSDLPDIPIPADVAAGIQEVTFHCKNVEAILSNI</sequence>
<evidence type="ECO:0000256" key="1">
    <source>
        <dbReference type="ARBA" id="ARBA00022729"/>
    </source>
</evidence>
<evidence type="ECO:0000313" key="6">
    <source>
        <dbReference type="EMBL" id="SPD04133.1"/>
    </source>
</evidence>
<dbReference type="Gene3D" id="1.20.140.40">
    <property type="entry name" value="Invertase/pectin methylesterase inhibitor family protein"/>
    <property type="match status" value="1"/>
</dbReference>
<keyword evidence="1 4" id="KW-0732">Signal</keyword>
<dbReference type="AlphaFoldDB" id="A0A2N9GX91"/>
<organism evidence="6">
    <name type="scientific">Fagus sylvatica</name>
    <name type="common">Beechnut</name>
    <dbReference type="NCBI Taxonomy" id="28930"/>
    <lineage>
        <taxon>Eukaryota</taxon>
        <taxon>Viridiplantae</taxon>
        <taxon>Streptophyta</taxon>
        <taxon>Embryophyta</taxon>
        <taxon>Tracheophyta</taxon>
        <taxon>Spermatophyta</taxon>
        <taxon>Magnoliopsida</taxon>
        <taxon>eudicotyledons</taxon>
        <taxon>Gunneridae</taxon>
        <taxon>Pentapetalae</taxon>
        <taxon>rosids</taxon>
        <taxon>fabids</taxon>
        <taxon>Fagales</taxon>
        <taxon>Fagaceae</taxon>
        <taxon>Fagus</taxon>
    </lineage>
</organism>
<dbReference type="InterPro" id="IPR006501">
    <property type="entry name" value="Pectinesterase_inhib_dom"/>
</dbReference>
<gene>
    <name evidence="6" type="ORF">FSB_LOCUS32015</name>
</gene>
<dbReference type="GO" id="GO:0046910">
    <property type="term" value="F:pectinesterase inhibitor activity"/>
    <property type="evidence" value="ECO:0007669"/>
    <property type="project" value="InterPro"/>
</dbReference>
<reference evidence="6" key="1">
    <citation type="submission" date="2018-02" db="EMBL/GenBank/DDBJ databases">
        <authorList>
            <person name="Cohen D.B."/>
            <person name="Kent A.D."/>
        </authorList>
    </citation>
    <scope>NUCLEOTIDE SEQUENCE</scope>
</reference>
<dbReference type="SMART" id="SM00856">
    <property type="entry name" value="PMEI"/>
    <property type="match status" value="1"/>
</dbReference>
<dbReference type="EMBL" id="OIVN01002496">
    <property type="protein sequence ID" value="SPD04133.1"/>
    <property type="molecule type" value="Genomic_DNA"/>
</dbReference>
<name>A0A2N9GX91_FAGSY</name>
<keyword evidence="2" id="KW-1015">Disulfide bond</keyword>
<evidence type="ECO:0000256" key="3">
    <source>
        <dbReference type="ARBA" id="ARBA00038471"/>
    </source>
</evidence>
<dbReference type="InterPro" id="IPR035513">
    <property type="entry name" value="Invertase/methylesterase_inhib"/>
</dbReference>
<feature type="signal peptide" evidence="4">
    <location>
        <begin position="1"/>
        <end position="27"/>
    </location>
</feature>
<dbReference type="PANTHER" id="PTHR36710">
    <property type="entry name" value="PECTINESTERASE INHIBITOR-LIKE"/>
    <property type="match status" value="1"/>
</dbReference>
<dbReference type="InterPro" id="IPR034086">
    <property type="entry name" value="PMEI_plant"/>
</dbReference>
<dbReference type="CDD" id="cd15797">
    <property type="entry name" value="PMEI"/>
    <property type="match status" value="1"/>
</dbReference>
<comment type="similarity">
    <text evidence="3">Belongs to the PMEI family.</text>
</comment>
<evidence type="ECO:0000256" key="2">
    <source>
        <dbReference type="ARBA" id="ARBA00023157"/>
    </source>
</evidence>
<dbReference type="Pfam" id="PF04043">
    <property type="entry name" value="PMEI"/>
    <property type="match status" value="1"/>
</dbReference>
<dbReference type="PANTHER" id="PTHR36710:SF12">
    <property type="entry name" value="CELL WALL _ VACUOLAR INHIBITOR OF FRUCTOSIDASE 2-LIKE"/>
    <property type="match status" value="1"/>
</dbReference>